<sequence>MLDEKGSLHGEALISFKCGLNGCQKTPSLTLFIRKSFIDEVSILQKWGTNRGVSGTGEIILIKN</sequence>
<name>A0ABQ0QS39_9PROT</name>
<organism evidence="1 2">
    <name type="scientific">Neokomagataea thailandica NBRC 106555</name>
    <dbReference type="NCBI Taxonomy" id="1223520"/>
    <lineage>
        <taxon>Bacteria</taxon>
        <taxon>Pseudomonadati</taxon>
        <taxon>Pseudomonadota</taxon>
        <taxon>Alphaproteobacteria</taxon>
        <taxon>Acetobacterales</taxon>
        <taxon>Acetobacteraceae</taxon>
        <taxon>Neokomagataea</taxon>
    </lineage>
</organism>
<dbReference type="EMBL" id="BAQC01000070">
    <property type="protein sequence ID" value="GBR54766.1"/>
    <property type="molecule type" value="Genomic_DNA"/>
</dbReference>
<keyword evidence="2" id="KW-1185">Reference proteome</keyword>
<evidence type="ECO:0000313" key="2">
    <source>
        <dbReference type="Proteomes" id="UP001062632"/>
    </source>
</evidence>
<dbReference type="Proteomes" id="UP001062632">
    <property type="component" value="Unassembled WGS sequence"/>
</dbReference>
<evidence type="ECO:0000313" key="1">
    <source>
        <dbReference type="EMBL" id="GBR54766.1"/>
    </source>
</evidence>
<reference evidence="1 2" key="1">
    <citation type="submission" date="2013-04" db="EMBL/GenBank/DDBJ databases">
        <title>The genome sequencing project of 58 acetic acid bacteria.</title>
        <authorList>
            <person name="Okamoto-Kainuma A."/>
            <person name="Ishikawa M."/>
            <person name="Umino S."/>
            <person name="Koizumi Y."/>
            <person name="Shiwa Y."/>
            <person name="Yoshikawa H."/>
            <person name="Matsutani M."/>
            <person name="Matsushita K."/>
        </authorList>
    </citation>
    <scope>NUCLEOTIDE SEQUENCE [LARGE SCALE GENOMIC DNA]</scope>
    <source>
        <strain evidence="1 2">NBRC 106555</strain>
    </source>
</reference>
<gene>
    <name evidence="1" type="ORF">AA106555_1814</name>
</gene>
<proteinExistence type="predicted"/>
<dbReference type="RefSeq" id="WP_141494014.1">
    <property type="nucleotide sequence ID" value="NZ_BAQC01000070.1"/>
</dbReference>
<accession>A0ABQ0QS39</accession>
<protein>
    <submittedName>
        <fullName evidence="1">Uncharacterized protein</fullName>
    </submittedName>
</protein>
<comment type="caution">
    <text evidence="1">The sequence shown here is derived from an EMBL/GenBank/DDBJ whole genome shotgun (WGS) entry which is preliminary data.</text>
</comment>